<dbReference type="HOGENOM" id="CLU_103411_0_0_1"/>
<protein>
    <recommendedName>
        <fullName evidence="3">SnoaL-like domain-containing protein</fullName>
    </recommendedName>
</protein>
<dbReference type="GeneID" id="27329166"/>
<keyword evidence="2" id="KW-1185">Reference proteome</keyword>
<name>A0A0D2BR78_9EURO</name>
<dbReference type="InterPro" id="IPR032710">
    <property type="entry name" value="NTF2-like_dom_sf"/>
</dbReference>
<dbReference type="OrthoDB" id="2830113at2759"/>
<evidence type="ECO:0008006" key="3">
    <source>
        <dbReference type="Google" id="ProtNLM"/>
    </source>
</evidence>
<dbReference type="RefSeq" id="XP_016241719.1">
    <property type="nucleotide sequence ID" value="XM_016376443.1"/>
</dbReference>
<dbReference type="InterPro" id="IPR009959">
    <property type="entry name" value="Cyclase_SnoaL-like"/>
</dbReference>
<organism evidence="1 2">
    <name type="scientific">Exophiala spinifera</name>
    <dbReference type="NCBI Taxonomy" id="91928"/>
    <lineage>
        <taxon>Eukaryota</taxon>
        <taxon>Fungi</taxon>
        <taxon>Dikarya</taxon>
        <taxon>Ascomycota</taxon>
        <taxon>Pezizomycotina</taxon>
        <taxon>Eurotiomycetes</taxon>
        <taxon>Chaetothyriomycetidae</taxon>
        <taxon>Chaetothyriales</taxon>
        <taxon>Herpotrichiellaceae</taxon>
        <taxon>Exophiala</taxon>
    </lineage>
</organism>
<dbReference type="Proteomes" id="UP000053328">
    <property type="component" value="Unassembled WGS sequence"/>
</dbReference>
<dbReference type="Pfam" id="PF07366">
    <property type="entry name" value="SnoaL"/>
    <property type="match status" value="1"/>
</dbReference>
<reference evidence="1 2" key="1">
    <citation type="submission" date="2015-01" db="EMBL/GenBank/DDBJ databases">
        <title>The Genome Sequence of Exophiala spinifera CBS89968.</title>
        <authorList>
            <consortium name="The Broad Institute Genomics Platform"/>
            <person name="Cuomo C."/>
            <person name="de Hoog S."/>
            <person name="Gorbushina A."/>
            <person name="Stielow B."/>
            <person name="Teixiera M."/>
            <person name="Abouelleil A."/>
            <person name="Chapman S.B."/>
            <person name="Priest M."/>
            <person name="Young S.K."/>
            <person name="Wortman J."/>
            <person name="Nusbaum C."/>
            <person name="Birren B."/>
        </authorList>
    </citation>
    <scope>NUCLEOTIDE SEQUENCE [LARGE SCALE GENOMIC DNA]</scope>
    <source>
        <strain evidence="1 2">CBS 89968</strain>
    </source>
</reference>
<dbReference type="Gene3D" id="3.10.450.50">
    <property type="match status" value="1"/>
</dbReference>
<accession>A0A0D2BR78</accession>
<dbReference type="GO" id="GO:0030638">
    <property type="term" value="P:polyketide metabolic process"/>
    <property type="evidence" value="ECO:0007669"/>
    <property type="project" value="InterPro"/>
</dbReference>
<proteinExistence type="predicted"/>
<dbReference type="VEuPathDB" id="FungiDB:PV08_02083"/>
<dbReference type="AlphaFoldDB" id="A0A0D2BR78"/>
<gene>
    <name evidence="1" type="ORF">PV08_02083</name>
</gene>
<dbReference type="SUPFAM" id="SSF54427">
    <property type="entry name" value="NTF2-like"/>
    <property type="match status" value="1"/>
</dbReference>
<sequence>MDLRTFYLGYIAAINTSTDLATDLCPYVKEGLIHSHDDKTPLSVDAFAEMLRQSQRDLPGLHFGIDMLVVENDLAKKDAGNIASRLRLSYQPSPGTTQVFFEHCMYRVEEGKIARVWTVLDGAGQKWLEEHYGHKN</sequence>
<dbReference type="EMBL" id="KN847492">
    <property type="protein sequence ID" value="KIW21503.1"/>
    <property type="molecule type" value="Genomic_DNA"/>
</dbReference>
<evidence type="ECO:0000313" key="2">
    <source>
        <dbReference type="Proteomes" id="UP000053328"/>
    </source>
</evidence>
<evidence type="ECO:0000313" key="1">
    <source>
        <dbReference type="EMBL" id="KIW21503.1"/>
    </source>
</evidence>